<evidence type="ECO:0000256" key="9">
    <source>
        <dbReference type="ARBA" id="ARBA00023002"/>
    </source>
</evidence>
<evidence type="ECO:0000256" key="8">
    <source>
        <dbReference type="ARBA" id="ARBA00022964"/>
    </source>
</evidence>
<evidence type="ECO:0000259" key="16">
    <source>
        <dbReference type="Pfam" id="PF02668"/>
    </source>
</evidence>
<proteinExistence type="inferred from homology"/>
<evidence type="ECO:0000259" key="17">
    <source>
        <dbReference type="Pfam" id="PF06155"/>
    </source>
</evidence>
<keyword evidence="10" id="KW-0408">Iron</keyword>
<dbReference type="InterPro" id="IPR050411">
    <property type="entry name" value="AlphaKG_dependent_hydroxylases"/>
</dbReference>
<dbReference type="EC" id="1.14.11.8" evidence="5"/>
<dbReference type="SUPFAM" id="SSF51197">
    <property type="entry name" value="Clavaminate synthase-like"/>
    <property type="match status" value="1"/>
</dbReference>
<evidence type="ECO:0000256" key="3">
    <source>
        <dbReference type="ARBA" id="ARBA00005022"/>
    </source>
</evidence>
<reference evidence="18" key="1">
    <citation type="submission" date="2022-12" db="EMBL/GenBank/DDBJ databases">
        <authorList>
            <person name="Webb A."/>
        </authorList>
    </citation>
    <scope>NUCLEOTIDE SEQUENCE</scope>
    <source>
        <strain evidence="18">Hp1</strain>
    </source>
</reference>
<keyword evidence="19" id="KW-1185">Reference proteome</keyword>
<comment type="similarity">
    <text evidence="4">Belongs to the gamma-BBH/TMLD family.</text>
</comment>
<dbReference type="FunFam" id="3.30.2020.30:FF:000002">
    <property type="entry name" value="Putative gamma-butyrobetaine dioxygenase"/>
    <property type="match status" value="1"/>
</dbReference>
<organism evidence="18 19">
    <name type="scientific">Hyaloperonospora brassicae</name>
    <name type="common">Brassica downy mildew</name>
    <name type="synonym">Peronospora brassicae</name>
    <dbReference type="NCBI Taxonomy" id="162125"/>
    <lineage>
        <taxon>Eukaryota</taxon>
        <taxon>Sar</taxon>
        <taxon>Stramenopiles</taxon>
        <taxon>Oomycota</taxon>
        <taxon>Peronosporomycetes</taxon>
        <taxon>Peronosporales</taxon>
        <taxon>Peronosporaceae</taxon>
        <taxon>Hyaloperonospora</taxon>
    </lineage>
</organism>
<evidence type="ECO:0000256" key="15">
    <source>
        <dbReference type="ARBA" id="ARBA00049334"/>
    </source>
</evidence>
<comment type="cofactor">
    <cofactor evidence="1">
        <name>Fe(2+)</name>
        <dbReference type="ChEBI" id="CHEBI:29033"/>
    </cofactor>
</comment>
<keyword evidence="9" id="KW-0560">Oxidoreductase</keyword>
<keyword evidence="8" id="KW-0223">Dioxygenase</keyword>
<evidence type="ECO:0000313" key="18">
    <source>
        <dbReference type="EMBL" id="CAI5730359.1"/>
    </source>
</evidence>
<evidence type="ECO:0000256" key="14">
    <source>
        <dbReference type="ARBA" id="ARBA00046008"/>
    </source>
</evidence>
<dbReference type="PANTHER" id="PTHR10696:SF51">
    <property type="entry name" value="TRIMETHYLLYSINE DIOXYGENASE, MITOCHONDRIAL"/>
    <property type="match status" value="1"/>
</dbReference>
<dbReference type="InterPro" id="IPR010376">
    <property type="entry name" value="GBBH-like_N"/>
</dbReference>
<dbReference type="GO" id="GO:0045329">
    <property type="term" value="P:carnitine biosynthetic process"/>
    <property type="evidence" value="ECO:0007669"/>
    <property type="project" value="UniProtKB-KW"/>
</dbReference>
<comment type="function">
    <text evidence="14">Converts trimethyllysine (TML) into hydroxytrimethyllysine (HTML).</text>
</comment>
<dbReference type="Gene3D" id="3.30.2020.30">
    <property type="match status" value="1"/>
</dbReference>
<dbReference type="Gene3D" id="3.60.130.10">
    <property type="entry name" value="Clavaminate synthase-like"/>
    <property type="match status" value="1"/>
</dbReference>
<sequence>MPSVRSLFLPRAAVYDRITRSAIARGVSSTAQTNEATVATSADGHRLTQVAELVTEQAVRVTFEDGASAKFHKLWLRDHCSCVHCRHPDTRQRQVDTASIPLNAEVRRCEVTTAGGALAIDWGAPVRGTTCTTSEFEAEWLRTYAYALEGGAEKPLASPYPQAYRQPCLTTKKLWAGDGFRLPTHTYTASVDNIEPVMRDLYAYGLVRVADTPSSMDDTEKLATKIGFVLRTIYGTMWTTRPTDEAESYNDTASSDLELLHHTDGTYMREPPGLQIFNCVAQAGTGGASRYVDSFYVAETLRTEDPDAYRVLSSTALPYFAVDTDAHLATMEPLIRVDHAGNIVQFRLNDYDRAPLTHLSFAEVGAFYQAHRKLLEIMRRPEMEFRTKLQVGDMMIVDNQRVTHGRDAFSGGDRALIGCYIGRTEYESRLRVLGII</sequence>
<dbReference type="InterPro" id="IPR038492">
    <property type="entry name" value="GBBH-like_N_sf"/>
</dbReference>
<dbReference type="InterPro" id="IPR042098">
    <property type="entry name" value="TauD-like_sf"/>
</dbReference>
<feature type="domain" description="Gamma-butyrobetaine hydroxylase-like N-terminal" evidence="17">
    <location>
        <begin position="56"/>
        <end position="123"/>
    </location>
</feature>
<evidence type="ECO:0000256" key="11">
    <source>
        <dbReference type="ARBA" id="ARBA00030363"/>
    </source>
</evidence>
<evidence type="ECO:0000256" key="4">
    <source>
        <dbReference type="ARBA" id="ARBA00008654"/>
    </source>
</evidence>
<comment type="caution">
    <text evidence="18">The sequence shown here is derived from an EMBL/GenBank/DDBJ whole genome shotgun (WGS) entry which is preliminary data.</text>
</comment>
<evidence type="ECO:0000256" key="12">
    <source>
        <dbReference type="ARBA" id="ARBA00031778"/>
    </source>
</evidence>
<dbReference type="GO" id="GO:0050353">
    <property type="term" value="F:trimethyllysine dioxygenase activity"/>
    <property type="evidence" value="ECO:0007669"/>
    <property type="project" value="UniProtKB-EC"/>
</dbReference>
<comment type="cofactor">
    <cofactor evidence="2">
        <name>L-ascorbate</name>
        <dbReference type="ChEBI" id="CHEBI:38290"/>
    </cofactor>
</comment>
<feature type="domain" description="TauD/TfdA-like" evidence="16">
    <location>
        <begin position="188"/>
        <end position="420"/>
    </location>
</feature>
<evidence type="ECO:0000256" key="10">
    <source>
        <dbReference type="ARBA" id="ARBA00023004"/>
    </source>
</evidence>
<dbReference type="Pfam" id="PF06155">
    <property type="entry name" value="GBBH-like_N"/>
    <property type="match status" value="1"/>
</dbReference>
<comment type="catalytic activity">
    <reaction evidence="15">
        <text>N(6),N(6),N(6)-trimethyl-L-lysine + 2-oxoglutarate + O2 = (3S)-3-hydroxy-N(6),N(6),N(6)-trimethyl-L-lysine + succinate + CO2</text>
        <dbReference type="Rhea" id="RHEA:14181"/>
        <dbReference type="ChEBI" id="CHEBI:15379"/>
        <dbReference type="ChEBI" id="CHEBI:16526"/>
        <dbReference type="ChEBI" id="CHEBI:16810"/>
        <dbReference type="ChEBI" id="CHEBI:30031"/>
        <dbReference type="ChEBI" id="CHEBI:58100"/>
        <dbReference type="ChEBI" id="CHEBI:141499"/>
        <dbReference type="EC" id="1.14.11.8"/>
    </reaction>
</comment>
<dbReference type="EMBL" id="CANTFL010001026">
    <property type="protein sequence ID" value="CAI5730359.1"/>
    <property type="molecule type" value="Genomic_DNA"/>
</dbReference>
<dbReference type="CDD" id="cd00250">
    <property type="entry name" value="CAS_like"/>
    <property type="match status" value="1"/>
</dbReference>
<keyword evidence="6" id="KW-0479">Metal-binding</keyword>
<dbReference type="InterPro" id="IPR003819">
    <property type="entry name" value="TauD/TfdA-like"/>
</dbReference>
<dbReference type="FunFam" id="3.60.130.10:FF:000054">
    <property type="entry name" value="Uncharacterized protein"/>
    <property type="match status" value="1"/>
</dbReference>
<name>A0AAV0U5X9_HYABA</name>
<dbReference type="PANTHER" id="PTHR10696">
    <property type="entry name" value="GAMMA-BUTYROBETAINE HYDROXYLASE-RELATED"/>
    <property type="match status" value="1"/>
</dbReference>
<dbReference type="GO" id="GO:0005739">
    <property type="term" value="C:mitochondrion"/>
    <property type="evidence" value="ECO:0007669"/>
    <property type="project" value="TreeGrafter"/>
</dbReference>
<dbReference type="Pfam" id="PF02668">
    <property type="entry name" value="TauD"/>
    <property type="match status" value="1"/>
</dbReference>
<protein>
    <recommendedName>
        <fullName evidence="5">trimethyllysine dioxygenase</fullName>
        <ecNumber evidence="5">1.14.11.8</ecNumber>
    </recommendedName>
    <alternativeName>
        <fullName evidence="12">Epsilon-trimethyllysine 2-oxoglutarate dioxygenase</fullName>
    </alternativeName>
    <alternativeName>
        <fullName evidence="11">TML hydroxylase</fullName>
    </alternativeName>
    <alternativeName>
        <fullName evidence="13">TML-alpha-ketoglutarate dioxygenase</fullName>
    </alternativeName>
</protein>
<dbReference type="Proteomes" id="UP001162031">
    <property type="component" value="Unassembled WGS sequence"/>
</dbReference>
<evidence type="ECO:0000256" key="7">
    <source>
        <dbReference type="ARBA" id="ARBA00022873"/>
    </source>
</evidence>
<evidence type="ECO:0000256" key="1">
    <source>
        <dbReference type="ARBA" id="ARBA00001954"/>
    </source>
</evidence>
<comment type="pathway">
    <text evidence="3">Amine and polyamine biosynthesis; carnitine biosynthesis.</text>
</comment>
<dbReference type="GO" id="GO:0046872">
    <property type="term" value="F:metal ion binding"/>
    <property type="evidence" value="ECO:0007669"/>
    <property type="project" value="UniProtKB-KW"/>
</dbReference>
<accession>A0AAV0U5X9</accession>
<dbReference type="AlphaFoldDB" id="A0AAV0U5X9"/>
<evidence type="ECO:0000256" key="2">
    <source>
        <dbReference type="ARBA" id="ARBA00001961"/>
    </source>
</evidence>
<evidence type="ECO:0000256" key="6">
    <source>
        <dbReference type="ARBA" id="ARBA00022723"/>
    </source>
</evidence>
<gene>
    <name evidence="18" type="ORF">HBR001_LOCUS4824</name>
</gene>
<evidence type="ECO:0000313" key="19">
    <source>
        <dbReference type="Proteomes" id="UP001162031"/>
    </source>
</evidence>
<keyword evidence="7" id="KW-0124">Carnitine biosynthesis</keyword>
<evidence type="ECO:0000256" key="5">
    <source>
        <dbReference type="ARBA" id="ARBA00012267"/>
    </source>
</evidence>
<evidence type="ECO:0000256" key="13">
    <source>
        <dbReference type="ARBA" id="ARBA00032283"/>
    </source>
</evidence>